<protein>
    <recommendedName>
        <fullName evidence="4">DUF4848 domain-containing protein</fullName>
    </recommendedName>
</protein>
<dbReference type="EMBL" id="JAVDTI010000005">
    <property type="protein sequence ID" value="MDR6807810.1"/>
    <property type="molecule type" value="Genomic_DNA"/>
</dbReference>
<feature type="signal peptide" evidence="1">
    <location>
        <begin position="1"/>
        <end position="22"/>
    </location>
</feature>
<evidence type="ECO:0000313" key="3">
    <source>
        <dbReference type="Proteomes" id="UP001264980"/>
    </source>
</evidence>
<dbReference type="Proteomes" id="UP001264980">
    <property type="component" value="Unassembled WGS sequence"/>
</dbReference>
<evidence type="ECO:0008006" key="4">
    <source>
        <dbReference type="Google" id="ProtNLM"/>
    </source>
</evidence>
<comment type="caution">
    <text evidence="2">The sequence shown here is derived from an EMBL/GenBank/DDBJ whole genome shotgun (WGS) entry which is preliminary data.</text>
</comment>
<feature type="chain" id="PRO_5047022025" description="DUF4848 domain-containing protein" evidence="1">
    <location>
        <begin position="23"/>
        <end position="337"/>
    </location>
</feature>
<keyword evidence="1" id="KW-0732">Signal</keyword>
<keyword evidence="3" id="KW-1185">Reference proteome</keyword>
<name>A0ABU1R338_9BACT</name>
<dbReference type="PROSITE" id="PS51257">
    <property type="entry name" value="PROKAR_LIPOPROTEIN"/>
    <property type="match status" value="1"/>
</dbReference>
<reference evidence="2 3" key="1">
    <citation type="submission" date="2023-07" db="EMBL/GenBank/DDBJ databases">
        <title>Sorghum-associated microbial communities from plants grown in Nebraska, USA.</title>
        <authorList>
            <person name="Schachtman D."/>
        </authorList>
    </citation>
    <scope>NUCLEOTIDE SEQUENCE [LARGE SCALE GENOMIC DNA]</scope>
    <source>
        <strain evidence="2 3">BE57</strain>
    </source>
</reference>
<dbReference type="RefSeq" id="WP_309988517.1">
    <property type="nucleotide sequence ID" value="NZ_JAVDTI010000005.1"/>
</dbReference>
<evidence type="ECO:0000256" key="1">
    <source>
        <dbReference type="SAM" id="SignalP"/>
    </source>
</evidence>
<evidence type="ECO:0000313" key="2">
    <source>
        <dbReference type="EMBL" id="MDR6807810.1"/>
    </source>
</evidence>
<sequence length="337" mass="37932">MKKLSFSVLMLFALSCESPSSMDPGVPESKQEVNESSLKVVNGTFSFETVDEFEATVKKIGSMSSQEYSLWQKSHDVKTLYSEYLLLPPSASLQQVAKTRPHLITLNENTNAYELNSVNSNYAKITNEKGLVIINNATYQFSATEVKCIKGIDQNAASTLLTSKREEYQANSIKFSSVEEGFKPSRNAKVGPWEKEQRGNAITDMKGWDGDYYLKSWLVCRYYWIPNPWFPGMDRGMMAIEVSGKYYREKGWGPDEERTPQQYSTTWSFELSDGLANFGTYYPHSGTWTESGIPSFAKVLYDGIPCDIRNLNIPVTATDFNKNGNSVTSTTTFVVTN</sequence>
<accession>A0ABU1R338</accession>
<gene>
    <name evidence="2" type="ORF">J2W84_004864</name>
</gene>
<proteinExistence type="predicted"/>
<organism evidence="2 3">
    <name type="scientific">Dyadobacter fermentans</name>
    <dbReference type="NCBI Taxonomy" id="94254"/>
    <lineage>
        <taxon>Bacteria</taxon>
        <taxon>Pseudomonadati</taxon>
        <taxon>Bacteroidota</taxon>
        <taxon>Cytophagia</taxon>
        <taxon>Cytophagales</taxon>
        <taxon>Spirosomataceae</taxon>
        <taxon>Dyadobacter</taxon>
    </lineage>
</organism>